<evidence type="ECO:0000256" key="1">
    <source>
        <dbReference type="SAM" id="MobiDB-lite"/>
    </source>
</evidence>
<dbReference type="EMBL" id="SJKB01000004">
    <property type="protein sequence ID" value="TCC62247.1"/>
    <property type="molecule type" value="Genomic_DNA"/>
</dbReference>
<feature type="transmembrane region" description="Helical" evidence="2">
    <location>
        <begin position="148"/>
        <end position="170"/>
    </location>
</feature>
<evidence type="ECO:0000313" key="3">
    <source>
        <dbReference type="EMBL" id="TCC62247.1"/>
    </source>
</evidence>
<gene>
    <name evidence="3" type="ORF">E0H73_16210</name>
</gene>
<sequence length="230" mass="24266">MVQQYRDDTDTQQVDETRSLRRAELDNDSRPVGHVDEDQDTRPLHRADVRTSAATEVDPAYRGFKGGSAFFGWLVAVGLIALLTGIVGAIAAAVDYATTIDWNSAESDAGTIGIASGAVLLLILAIAYYNGGYVAGRLARFDGARQGFGVWLIGFLVTVVVAAIAALAGSQYDVLDRVDLPSVPITNETLTTGGVIAVVAAVVVTLLAALIGGKAGQRYHRRIDTSGDLF</sequence>
<keyword evidence="2" id="KW-1133">Transmembrane helix</keyword>
<feature type="transmembrane region" description="Helical" evidence="2">
    <location>
        <begin position="70"/>
        <end position="94"/>
    </location>
</feature>
<proteinExistence type="predicted"/>
<feature type="compositionally biased region" description="Basic and acidic residues" evidence="1">
    <location>
        <begin position="1"/>
        <end position="49"/>
    </location>
</feature>
<protein>
    <submittedName>
        <fullName evidence="3">Uncharacterized protein</fullName>
    </submittedName>
</protein>
<keyword evidence="2" id="KW-0472">Membrane</keyword>
<dbReference type="RefSeq" id="WP_131356187.1">
    <property type="nucleotide sequence ID" value="NZ_SJKB01000004.1"/>
</dbReference>
<comment type="caution">
    <text evidence="3">The sequence shown here is derived from an EMBL/GenBank/DDBJ whole genome shotgun (WGS) entry which is preliminary data.</text>
</comment>
<keyword evidence="2" id="KW-0812">Transmembrane</keyword>
<accession>A0A4R0KQN4</accession>
<dbReference type="AlphaFoldDB" id="A0A4R0KQN4"/>
<reference evidence="3 4" key="1">
    <citation type="submission" date="2019-02" db="EMBL/GenBank/DDBJ databases">
        <title>Kribbella capetownensis sp. nov. and Kribbella speibonae sp. nov., isolated from soil.</title>
        <authorList>
            <person name="Curtis S.M."/>
            <person name="Norton I."/>
            <person name="Everest G.J."/>
            <person name="Meyers P.R."/>
        </authorList>
    </citation>
    <scope>NUCLEOTIDE SEQUENCE [LARGE SCALE GENOMIC DNA]</scope>
    <source>
        <strain evidence="3 4">NRRL B-24813</strain>
    </source>
</reference>
<organism evidence="3 4">
    <name type="scientific">Kribbella pittospori</name>
    <dbReference type="NCBI Taxonomy" id="722689"/>
    <lineage>
        <taxon>Bacteria</taxon>
        <taxon>Bacillati</taxon>
        <taxon>Actinomycetota</taxon>
        <taxon>Actinomycetes</taxon>
        <taxon>Propionibacteriales</taxon>
        <taxon>Kribbellaceae</taxon>
        <taxon>Kribbella</taxon>
    </lineage>
</organism>
<keyword evidence="4" id="KW-1185">Reference proteome</keyword>
<feature type="transmembrane region" description="Helical" evidence="2">
    <location>
        <begin position="114"/>
        <end position="136"/>
    </location>
</feature>
<evidence type="ECO:0000256" key="2">
    <source>
        <dbReference type="SAM" id="Phobius"/>
    </source>
</evidence>
<dbReference type="Proteomes" id="UP000291144">
    <property type="component" value="Unassembled WGS sequence"/>
</dbReference>
<name>A0A4R0KQN4_9ACTN</name>
<feature type="transmembrane region" description="Helical" evidence="2">
    <location>
        <begin position="190"/>
        <end position="212"/>
    </location>
</feature>
<feature type="region of interest" description="Disordered" evidence="1">
    <location>
        <begin position="1"/>
        <end position="51"/>
    </location>
</feature>
<dbReference type="OrthoDB" id="5244723at2"/>
<evidence type="ECO:0000313" key="4">
    <source>
        <dbReference type="Proteomes" id="UP000291144"/>
    </source>
</evidence>